<dbReference type="WBParaSite" id="JU765_v2.g6604.t1">
    <property type="protein sequence ID" value="JU765_v2.g6604.t1"/>
    <property type="gene ID" value="JU765_v2.g6604"/>
</dbReference>
<proteinExistence type="predicted"/>
<protein>
    <submittedName>
        <fullName evidence="2">Carboxylesterase type B domain-containing protein</fullName>
    </submittedName>
</protein>
<evidence type="ECO:0000313" key="1">
    <source>
        <dbReference type="Proteomes" id="UP000887576"/>
    </source>
</evidence>
<dbReference type="Proteomes" id="UP000887576">
    <property type="component" value="Unplaced"/>
</dbReference>
<reference evidence="2" key="1">
    <citation type="submission" date="2022-11" db="UniProtKB">
        <authorList>
            <consortium name="WormBaseParasite"/>
        </authorList>
    </citation>
    <scope>IDENTIFICATION</scope>
</reference>
<organism evidence="1 2">
    <name type="scientific">Panagrolaimus sp. JU765</name>
    <dbReference type="NCBI Taxonomy" id="591449"/>
    <lineage>
        <taxon>Eukaryota</taxon>
        <taxon>Metazoa</taxon>
        <taxon>Ecdysozoa</taxon>
        <taxon>Nematoda</taxon>
        <taxon>Chromadorea</taxon>
        <taxon>Rhabditida</taxon>
        <taxon>Tylenchina</taxon>
        <taxon>Panagrolaimomorpha</taxon>
        <taxon>Panagrolaimoidea</taxon>
        <taxon>Panagrolaimidae</taxon>
        <taxon>Panagrolaimus</taxon>
    </lineage>
</organism>
<accession>A0AC34RGN2</accession>
<sequence>SFSSAFAENLVETVYGLVQGFDYTTESGNLAEIFLGIPFAAPPVGDRRLEKPIPPSKWSTTLQADKFGPHCVTHYPIFFPGSEDCLYLNIFRPKEPSHDAAGYPVVVWIHGGANDLVAYIRDFVATESGFGKRRFEAANDLVQFYTKGEDENSDNLFYFERFTQLLSDMFFVVPHLREIQKKQPTAAKSFLYLYDHDLPQKTTNFQIKGTTHAAEWTPLFGIYFFGGPFGFTEADKQAQKNFVEVF</sequence>
<name>A0AC34RGN2_9BILA</name>
<evidence type="ECO:0000313" key="2">
    <source>
        <dbReference type="WBParaSite" id="JU765_v2.g6604.t1"/>
    </source>
</evidence>